<dbReference type="OrthoDB" id="9808437at2"/>
<dbReference type="RefSeq" id="WP_115836432.1">
    <property type="nucleotide sequence ID" value="NZ_CP025086.1"/>
</dbReference>
<dbReference type="PANTHER" id="PTHR35525:SF3">
    <property type="entry name" value="BLL6575 PROTEIN"/>
    <property type="match status" value="1"/>
</dbReference>
<dbReference type="Pfam" id="PF11706">
    <property type="entry name" value="zf-CGNR"/>
    <property type="match status" value="1"/>
</dbReference>
<comment type="caution">
    <text evidence="2">The sequence shown here is derived from an EMBL/GenBank/DDBJ whole genome shotgun (WGS) entry which is preliminary data.</text>
</comment>
<dbReference type="Proteomes" id="UP000256900">
    <property type="component" value="Unassembled WGS sequence"/>
</dbReference>
<dbReference type="Gene3D" id="1.10.3300.10">
    <property type="entry name" value="Jann2411-like domain"/>
    <property type="match status" value="1"/>
</dbReference>
<name>A0A3D9YTJ6_9HYPH</name>
<sequence length="210" mass="23339">MNNKLPPALFVADAPALDFVNSRAMPTGEVVDWLQGGEDFLAWLDQAKLVPPEVIAGLRAETPPAEIDAVARKARSLRDWFRDFVVAHMGRPLPSKAAGELESLNRVLADDWQFHEIVPQRGSARARGESGPLSWELKRRWRGPESLLLPIAEAMGEFVCTADFSRVKPCEGSHCTILFLDQTRSGARRWCSMAVCGNRAKQAMHRARHG</sequence>
<keyword evidence="3" id="KW-1185">Reference proteome</keyword>
<evidence type="ECO:0000259" key="1">
    <source>
        <dbReference type="Pfam" id="PF11706"/>
    </source>
</evidence>
<reference evidence="2 3" key="1">
    <citation type="submission" date="2018-08" db="EMBL/GenBank/DDBJ databases">
        <title>Genomic Encyclopedia of Type Strains, Phase IV (KMG-IV): sequencing the most valuable type-strain genomes for metagenomic binning, comparative biology and taxonomic classification.</title>
        <authorList>
            <person name="Goeker M."/>
        </authorList>
    </citation>
    <scope>NUCLEOTIDE SEQUENCE [LARGE SCALE GENOMIC DNA]</scope>
    <source>
        <strain evidence="2 3">BW863</strain>
    </source>
</reference>
<evidence type="ECO:0000313" key="3">
    <source>
        <dbReference type="Proteomes" id="UP000256900"/>
    </source>
</evidence>
<dbReference type="SUPFAM" id="SSF160904">
    <property type="entry name" value="Jann2411-like"/>
    <property type="match status" value="1"/>
</dbReference>
<dbReference type="Pfam" id="PF07336">
    <property type="entry name" value="ABATE"/>
    <property type="match status" value="1"/>
</dbReference>
<feature type="domain" description="Zinc finger CGNR" evidence="1">
    <location>
        <begin position="166"/>
        <end position="209"/>
    </location>
</feature>
<dbReference type="EMBL" id="QUMO01000003">
    <property type="protein sequence ID" value="REF85825.1"/>
    <property type="molecule type" value="Genomic_DNA"/>
</dbReference>
<protein>
    <submittedName>
        <fullName evidence="2">Putative RNA-binding Zn ribbon-like protein</fullName>
    </submittedName>
</protein>
<dbReference type="InterPro" id="IPR010852">
    <property type="entry name" value="ABATE"/>
</dbReference>
<evidence type="ECO:0000313" key="2">
    <source>
        <dbReference type="EMBL" id="REF85825.1"/>
    </source>
</evidence>
<dbReference type="InterPro" id="IPR021005">
    <property type="entry name" value="Znf_CGNR"/>
</dbReference>
<proteinExistence type="predicted"/>
<dbReference type="InterPro" id="IPR023286">
    <property type="entry name" value="ABATE_dom_sf"/>
</dbReference>
<dbReference type="AlphaFoldDB" id="A0A3D9YTJ6"/>
<accession>A0A3D9YTJ6</accession>
<gene>
    <name evidence="2" type="ORF">DES32_1861</name>
</gene>
<dbReference type="PANTHER" id="PTHR35525">
    <property type="entry name" value="BLL6575 PROTEIN"/>
    <property type="match status" value="1"/>
</dbReference>
<organism evidence="2 3">
    <name type="scientific">Methylovirgula ligni</name>
    <dbReference type="NCBI Taxonomy" id="569860"/>
    <lineage>
        <taxon>Bacteria</taxon>
        <taxon>Pseudomonadati</taxon>
        <taxon>Pseudomonadota</taxon>
        <taxon>Alphaproteobacteria</taxon>
        <taxon>Hyphomicrobiales</taxon>
        <taxon>Beijerinckiaceae</taxon>
        <taxon>Methylovirgula</taxon>
    </lineage>
</organism>